<evidence type="ECO:0000256" key="2">
    <source>
        <dbReference type="ARBA" id="ARBA00022490"/>
    </source>
</evidence>
<evidence type="ECO:0000259" key="4">
    <source>
        <dbReference type="PROSITE" id="PS52039"/>
    </source>
</evidence>
<evidence type="ECO:0000256" key="1">
    <source>
        <dbReference type="ARBA" id="ARBA00004496"/>
    </source>
</evidence>
<comment type="caution">
    <text evidence="5">The sequence shown here is derived from an EMBL/GenBank/DDBJ whole genome shotgun (WGS) entry which is preliminary data.</text>
</comment>
<gene>
    <name evidence="5" type="ORF">ENJ96_02535</name>
</gene>
<dbReference type="GO" id="GO:0005737">
    <property type="term" value="C:cytoplasm"/>
    <property type="evidence" value="ECO:0007669"/>
    <property type="project" value="UniProtKB-SubCell"/>
</dbReference>
<dbReference type="EMBL" id="DROK01000071">
    <property type="protein sequence ID" value="HHI96709.1"/>
    <property type="molecule type" value="Genomic_DNA"/>
</dbReference>
<feature type="domain" description="Topo IA-type catalytic" evidence="4">
    <location>
        <begin position="1"/>
        <end position="60"/>
    </location>
</feature>
<dbReference type="AlphaFoldDB" id="A0A7V5NZ79"/>
<dbReference type="InterPro" id="IPR005736">
    <property type="entry name" value="Reverse_gyrase"/>
</dbReference>
<keyword evidence="3" id="KW-0413">Isomerase</keyword>
<dbReference type="Pfam" id="PF01131">
    <property type="entry name" value="Topoisom_bac"/>
    <property type="match status" value="1"/>
</dbReference>
<dbReference type="PANTHER" id="PTHR43505:SF1">
    <property type="entry name" value="REVERSE GYRASE"/>
    <property type="match status" value="1"/>
</dbReference>
<keyword evidence="2" id="KW-0963">Cytoplasm</keyword>
<dbReference type="InterPro" id="IPR013824">
    <property type="entry name" value="Topo_IA_cen_sub1"/>
</dbReference>
<dbReference type="GO" id="GO:0003677">
    <property type="term" value="F:DNA binding"/>
    <property type="evidence" value="ECO:0007669"/>
    <property type="project" value="InterPro"/>
</dbReference>
<dbReference type="GO" id="GO:0160097">
    <property type="term" value="F:reverse gyrase activity"/>
    <property type="evidence" value="ECO:0007669"/>
    <property type="project" value="UniProtKB-ARBA"/>
</dbReference>
<organism evidence="5">
    <name type="scientific">Thermodesulfatator atlanticus</name>
    <dbReference type="NCBI Taxonomy" id="501497"/>
    <lineage>
        <taxon>Bacteria</taxon>
        <taxon>Pseudomonadati</taxon>
        <taxon>Thermodesulfobacteriota</taxon>
        <taxon>Thermodesulfobacteria</taxon>
        <taxon>Thermodesulfobacteriales</taxon>
        <taxon>Thermodesulfatatoraceae</taxon>
        <taxon>Thermodesulfatator</taxon>
    </lineage>
</organism>
<dbReference type="GO" id="GO:0006265">
    <property type="term" value="P:DNA topological change"/>
    <property type="evidence" value="ECO:0007669"/>
    <property type="project" value="InterPro"/>
</dbReference>
<reference evidence="5" key="1">
    <citation type="journal article" date="2020" name="mSystems">
        <title>Genome- and Community-Level Interaction Insights into Carbon Utilization and Element Cycling Functions of Hydrothermarchaeota in Hydrothermal Sediment.</title>
        <authorList>
            <person name="Zhou Z."/>
            <person name="Liu Y."/>
            <person name="Xu W."/>
            <person name="Pan J."/>
            <person name="Luo Z.H."/>
            <person name="Li M."/>
        </authorList>
    </citation>
    <scope>NUCLEOTIDE SEQUENCE [LARGE SCALE GENOMIC DNA]</scope>
    <source>
        <strain evidence="5">HyVt-533</strain>
    </source>
</reference>
<feature type="non-terminal residue" evidence="5">
    <location>
        <position position="1"/>
    </location>
</feature>
<proteinExistence type="predicted"/>
<protein>
    <recommendedName>
        <fullName evidence="4">Topo IA-type catalytic domain-containing protein</fullName>
    </recommendedName>
</protein>
<dbReference type="SUPFAM" id="SSF56712">
    <property type="entry name" value="Prokaryotic type I DNA topoisomerase"/>
    <property type="match status" value="1"/>
</dbReference>
<sequence length="79" mass="9506">RLYPTKLGREVYAYLKKNFPEQVDEELTRRVEAAMDEIEEGRLDYQQVLKEAYAIRRFLAEKEIPEHPAEELPYYQSKI</sequence>
<accession>A0A7V5NZ79</accession>
<name>A0A7V5NZ79_9BACT</name>
<dbReference type="Proteomes" id="UP000886101">
    <property type="component" value="Unassembled WGS sequence"/>
</dbReference>
<dbReference type="InterPro" id="IPR023405">
    <property type="entry name" value="Topo_IA_core_domain"/>
</dbReference>
<dbReference type="InterPro" id="IPR013497">
    <property type="entry name" value="Topo_IA_cen"/>
</dbReference>
<dbReference type="PROSITE" id="PS52039">
    <property type="entry name" value="TOPO_IA_2"/>
    <property type="match status" value="1"/>
</dbReference>
<dbReference type="PANTHER" id="PTHR43505">
    <property type="entry name" value="REVERSE GYRASE"/>
    <property type="match status" value="1"/>
</dbReference>
<evidence type="ECO:0000313" key="5">
    <source>
        <dbReference type="EMBL" id="HHI96709.1"/>
    </source>
</evidence>
<dbReference type="Gene3D" id="1.10.460.10">
    <property type="entry name" value="Topoisomerase I, domain 2"/>
    <property type="match status" value="1"/>
</dbReference>
<evidence type="ECO:0000256" key="3">
    <source>
        <dbReference type="ARBA" id="ARBA00023235"/>
    </source>
</evidence>
<comment type="subcellular location">
    <subcellularLocation>
        <location evidence="1">Cytoplasm</location>
    </subcellularLocation>
</comment>